<sequence length="142" mass="15677">MKKVAILLTMITAVVFVNAQKVQQKNVPGPVLKGFQKQFPTVKDAKWEKEDGNYEAGFTINGTEASVVINPSGSILETETEMSSNSLSTSIKAYIVKNYPNQKIKEAAKITDSEGIVTYEAEVNGKDLIFDNKGKFLKEKKD</sequence>
<feature type="signal peptide" evidence="1">
    <location>
        <begin position="1"/>
        <end position="19"/>
    </location>
</feature>
<dbReference type="Pfam" id="PF11396">
    <property type="entry name" value="PepSY_like"/>
    <property type="match status" value="1"/>
</dbReference>
<evidence type="ECO:0000256" key="1">
    <source>
        <dbReference type="SAM" id="SignalP"/>
    </source>
</evidence>
<keyword evidence="4" id="KW-1185">Reference proteome</keyword>
<feature type="chain" id="PRO_5022183902" evidence="1">
    <location>
        <begin position="20"/>
        <end position="142"/>
    </location>
</feature>
<dbReference type="AlphaFoldDB" id="A0A521AQZ8"/>
<accession>A0A521AQZ8</accession>
<evidence type="ECO:0000259" key="2">
    <source>
        <dbReference type="Pfam" id="PF11396"/>
    </source>
</evidence>
<keyword evidence="1" id="KW-0732">Signal</keyword>
<dbReference type="Gene3D" id="3.10.450.360">
    <property type="match status" value="1"/>
</dbReference>
<dbReference type="SUPFAM" id="SSF160574">
    <property type="entry name" value="BT0923-like"/>
    <property type="match status" value="1"/>
</dbReference>
<dbReference type="InterPro" id="IPR021533">
    <property type="entry name" value="PepSY-like"/>
</dbReference>
<reference evidence="3 4" key="1">
    <citation type="submission" date="2017-05" db="EMBL/GenBank/DDBJ databases">
        <authorList>
            <person name="Varghese N."/>
            <person name="Submissions S."/>
        </authorList>
    </citation>
    <scope>NUCLEOTIDE SEQUENCE [LARGE SCALE GENOMIC DNA]</scope>
    <source>
        <strain evidence="3 4">DSM 29371</strain>
    </source>
</reference>
<evidence type="ECO:0000313" key="4">
    <source>
        <dbReference type="Proteomes" id="UP000316916"/>
    </source>
</evidence>
<name>A0A521AQZ8_9FLAO</name>
<protein>
    <submittedName>
        <fullName evidence="3">Beta-lactamase-inhibitor-like, PepSY-like</fullName>
    </submittedName>
</protein>
<dbReference type="RefSeq" id="WP_142716459.1">
    <property type="nucleotide sequence ID" value="NZ_FXTC01000001.1"/>
</dbReference>
<dbReference type="EMBL" id="FXTC01000001">
    <property type="protein sequence ID" value="SMO37237.1"/>
    <property type="molecule type" value="Genomic_DNA"/>
</dbReference>
<dbReference type="Proteomes" id="UP000316916">
    <property type="component" value="Unassembled WGS sequence"/>
</dbReference>
<organism evidence="3 4">
    <name type="scientific">Chryseobacterium rhizoplanae</name>
    <dbReference type="NCBI Taxonomy" id="1609531"/>
    <lineage>
        <taxon>Bacteria</taxon>
        <taxon>Pseudomonadati</taxon>
        <taxon>Bacteroidota</taxon>
        <taxon>Flavobacteriia</taxon>
        <taxon>Flavobacteriales</taxon>
        <taxon>Weeksellaceae</taxon>
        <taxon>Chryseobacterium group</taxon>
        <taxon>Chryseobacterium</taxon>
    </lineage>
</organism>
<feature type="domain" description="Putative beta-lactamase-inhibitor-like PepSY-like" evidence="2">
    <location>
        <begin position="54"/>
        <end position="138"/>
    </location>
</feature>
<proteinExistence type="predicted"/>
<evidence type="ECO:0000313" key="3">
    <source>
        <dbReference type="EMBL" id="SMO37237.1"/>
    </source>
</evidence>
<gene>
    <name evidence="3" type="ORF">SAMN06265171_101370</name>
</gene>